<dbReference type="EMBL" id="CAUYUJ010000224">
    <property type="protein sequence ID" value="CAK0789338.1"/>
    <property type="molecule type" value="Genomic_DNA"/>
</dbReference>
<comment type="caution">
    <text evidence="1">The sequence shown here is derived from an EMBL/GenBank/DDBJ whole genome shotgun (WGS) entry which is preliminary data.</text>
</comment>
<protein>
    <submittedName>
        <fullName evidence="1">Uncharacterized protein</fullName>
    </submittedName>
</protein>
<dbReference type="Proteomes" id="UP001189429">
    <property type="component" value="Unassembled WGS sequence"/>
</dbReference>
<keyword evidence="2" id="KW-1185">Reference proteome</keyword>
<reference evidence="1" key="1">
    <citation type="submission" date="2023-10" db="EMBL/GenBank/DDBJ databases">
        <authorList>
            <person name="Chen Y."/>
            <person name="Shah S."/>
            <person name="Dougan E. K."/>
            <person name="Thang M."/>
            <person name="Chan C."/>
        </authorList>
    </citation>
    <scope>NUCLEOTIDE SEQUENCE [LARGE SCALE GENOMIC DNA]</scope>
</reference>
<accession>A0ABN9P9A8</accession>
<name>A0ABN9P9A8_9DINO</name>
<evidence type="ECO:0000313" key="1">
    <source>
        <dbReference type="EMBL" id="CAK0789338.1"/>
    </source>
</evidence>
<organism evidence="1 2">
    <name type="scientific">Prorocentrum cordatum</name>
    <dbReference type="NCBI Taxonomy" id="2364126"/>
    <lineage>
        <taxon>Eukaryota</taxon>
        <taxon>Sar</taxon>
        <taxon>Alveolata</taxon>
        <taxon>Dinophyceae</taxon>
        <taxon>Prorocentrales</taxon>
        <taxon>Prorocentraceae</taxon>
        <taxon>Prorocentrum</taxon>
    </lineage>
</organism>
<proteinExistence type="predicted"/>
<gene>
    <name evidence="1" type="ORF">PCOR1329_LOCUS949</name>
</gene>
<evidence type="ECO:0000313" key="2">
    <source>
        <dbReference type="Proteomes" id="UP001189429"/>
    </source>
</evidence>
<sequence>MSSFYTAAAWHQGKSGPPPIFASIGVRHQRCVELDAELRAQETLHGLLAIAEAELPRFDAGNVVVAVAQVPK</sequence>
<feature type="non-terminal residue" evidence="1">
    <location>
        <position position="72"/>
    </location>
</feature>